<keyword evidence="5" id="KW-0547">Nucleotide-binding</keyword>
<feature type="transmembrane region" description="Helical" evidence="10">
    <location>
        <begin position="394"/>
        <end position="415"/>
    </location>
</feature>
<dbReference type="Pfam" id="PF22936">
    <property type="entry name" value="Pol_BBD"/>
    <property type="match status" value="1"/>
</dbReference>
<keyword evidence="4 10" id="KW-0812">Transmembrane</keyword>
<organism evidence="12 13">
    <name type="scientific">Dendrobium nobile</name>
    <name type="common">Orchid</name>
    <dbReference type="NCBI Taxonomy" id="94219"/>
    <lineage>
        <taxon>Eukaryota</taxon>
        <taxon>Viridiplantae</taxon>
        <taxon>Streptophyta</taxon>
        <taxon>Embryophyta</taxon>
        <taxon>Tracheophyta</taxon>
        <taxon>Spermatophyta</taxon>
        <taxon>Magnoliopsida</taxon>
        <taxon>Liliopsida</taxon>
        <taxon>Asparagales</taxon>
        <taxon>Orchidaceae</taxon>
        <taxon>Epidendroideae</taxon>
        <taxon>Malaxideae</taxon>
        <taxon>Dendrobiinae</taxon>
        <taxon>Dendrobium</taxon>
    </lineage>
</organism>
<dbReference type="AlphaFoldDB" id="A0A8T3AFD4"/>
<dbReference type="InterPro" id="IPR052215">
    <property type="entry name" value="Plant_ABCG"/>
</dbReference>
<keyword evidence="13" id="KW-1185">Reference proteome</keyword>
<evidence type="ECO:0000256" key="9">
    <source>
        <dbReference type="SAM" id="MobiDB-lite"/>
    </source>
</evidence>
<comment type="subcellular location">
    <subcellularLocation>
        <location evidence="1">Membrane</location>
        <topology evidence="1">Multi-pass membrane protein</topology>
    </subcellularLocation>
</comment>
<dbReference type="Gene3D" id="3.40.50.300">
    <property type="entry name" value="P-loop containing nucleotide triphosphate hydrolases"/>
    <property type="match status" value="1"/>
</dbReference>
<dbReference type="EMBL" id="JAGYWB010000017">
    <property type="protein sequence ID" value="KAI0494764.1"/>
    <property type="molecule type" value="Genomic_DNA"/>
</dbReference>
<feature type="domain" description="ABC transporter" evidence="11">
    <location>
        <begin position="53"/>
        <end position="297"/>
    </location>
</feature>
<dbReference type="InterPro" id="IPR043926">
    <property type="entry name" value="ABCG_dom"/>
</dbReference>
<feature type="transmembrane region" description="Helical" evidence="10">
    <location>
        <begin position="623"/>
        <end position="644"/>
    </location>
</feature>
<comment type="similarity">
    <text evidence="2">Belongs to the ABC transporter superfamily. ABCG family. Eye pigment precursor importer (TC 3.A.1.204) subfamily.</text>
</comment>
<dbReference type="InterPro" id="IPR003439">
    <property type="entry name" value="ABC_transporter-like_ATP-bd"/>
</dbReference>
<dbReference type="Pfam" id="PF19055">
    <property type="entry name" value="ABC2_membrane_7"/>
    <property type="match status" value="1"/>
</dbReference>
<evidence type="ECO:0000256" key="1">
    <source>
        <dbReference type="ARBA" id="ARBA00004141"/>
    </source>
</evidence>
<feature type="region of interest" description="Disordered" evidence="9">
    <location>
        <begin position="1"/>
        <end position="24"/>
    </location>
</feature>
<dbReference type="Proteomes" id="UP000829196">
    <property type="component" value="Unassembled WGS sequence"/>
</dbReference>
<feature type="transmembrane region" description="Helical" evidence="10">
    <location>
        <begin position="468"/>
        <end position="493"/>
    </location>
</feature>
<protein>
    <recommendedName>
        <fullName evidence="11">ABC transporter domain-containing protein</fullName>
    </recommendedName>
</protein>
<dbReference type="InterPro" id="IPR054722">
    <property type="entry name" value="PolX-like_BBD"/>
</dbReference>
<gene>
    <name evidence="12" type="ORF">KFK09_024907</name>
</gene>
<dbReference type="SMART" id="SM00382">
    <property type="entry name" value="AAA"/>
    <property type="match status" value="1"/>
</dbReference>
<name>A0A8T3AFD4_DENNO</name>
<dbReference type="GO" id="GO:0005524">
    <property type="term" value="F:ATP binding"/>
    <property type="evidence" value="ECO:0007669"/>
    <property type="project" value="UniProtKB-KW"/>
</dbReference>
<dbReference type="InterPro" id="IPR013525">
    <property type="entry name" value="ABC2_TM"/>
</dbReference>
<feature type="transmembrane region" description="Helical" evidence="10">
    <location>
        <begin position="427"/>
        <end position="448"/>
    </location>
</feature>
<evidence type="ECO:0000256" key="2">
    <source>
        <dbReference type="ARBA" id="ARBA00005814"/>
    </source>
</evidence>
<feature type="transmembrane region" description="Helical" evidence="10">
    <location>
        <begin position="532"/>
        <end position="553"/>
    </location>
</feature>
<evidence type="ECO:0000259" key="11">
    <source>
        <dbReference type="PROSITE" id="PS50893"/>
    </source>
</evidence>
<evidence type="ECO:0000256" key="10">
    <source>
        <dbReference type="SAM" id="Phobius"/>
    </source>
</evidence>
<evidence type="ECO:0000256" key="3">
    <source>
        <dbReference type="ARBA" id="ARBA00022448"/>
    </source>
</evidence>
<dbReference type="InterPro" id="IPR017871">
    <property type="entry name" value="ABC_transporter-like_CS"/>
</dbReference>
<keyword evidence="6" id="KW-0067">ATP-binding</keyword>
<accession>A0A8T3AFD4</accession>
<dbReference type="PANTHER" id="PTHR48042">
    <property type="entry name" value="ABC TRANSPORTER G FAMILY MEMBER 11"/>
    <property type="match status" value="1"/>
</dbReference>
<comment type="caution">
    <text evidence="12">The sequence shown here is derived from an EMBL/GenBank/DDBJ whole genome shotgun (WGS) entry which is preliminary data.</text>
</comment>
<dbReference type="GO" id="GO:0016020">
    <property type="term" value="C:membrane"/>
    <property type="evidence" value="ECO:0007669"/>
    <property type="project" value="UniProtKB-SubCell"/>
</dbReference>
<evidence type="ECO:0000256" key="8">
    <source>
        <dbReference type="ARBA" id="ARBA00023136"/>
    </source>
</evidence>
<dbReference type="PROSITE" id="PS50893">
    <property type="entry name" value="ABC_TRANSPORTER_2"/>
    <property type="match status" value="1"/>
</dbReference>
<evidence type="ECO:0000256" key="5">
    <source>
        <dbReference type="ARBA" id="ARBA00022741"/>
    </source>
</evidence>
<dbReference type="PROSITE" id="PS00211">
    <property type="entry name" value="ABC_TRANSPORTER_1"/>
    <property type="match status" value="1"/>
</dbReference>
<feature type="transmembrane region" description="Helical" evidence="10">
    <location>
        <begin position="505"/>
        <end position="526"/>
    </location>
</feature>
<keyword evidence="3" id="KW-0813">Transport</keyword>
<dbReference type="SMR" id="A0A8T3AFD4"/>
<keyword evidence="7 10" id="KW-1133">Transmembrane helix</keyword>
<dbReference type="CDD" id="cd03213">
    <property type="entry name" value="ABCG_EPDR"/>
    <property type="match status" value="1"/>
</dbReference>
<dbReference type="GO" id="GO:0140359">
    <property type="term" value="F:ABC-type transporter activity"/>
    <property type="evidence" value="ECO:0007669"/>
    <property type="project" value="InterPro"/>
</dbReference>
<evidence type="ECO:0000256" key="6">
    <source>
        <dbReference type="ARBA" id="ARBA00022840"/>
    </source>
</evidence>
<dbReference type="GO" id="GO:0016887">
    <property type="term" value="F:ATP hydrolysis activity"/>
    <property type="evidence" value="ECO:0007669"/>
    <property type="project" value="InterPro"/>
</dbReference>
<evidence type="ECO:0000313" key="13">
    <source>
        <dbReference type="Proteomes" id="UP000829196"/>
    </source>
</evidence>
<dbReference type="Pfam" id="PF00005">
    <property type="entry name" value="ABC_tran"/>
    <property type="match status" value="1"/>
</dbReference>
<dbReference type="Pfam" id="PF01061">
    <property type="entry name" value="ABC2_membrane"/>
    <property type="match status" value="1"/>
</dbReference>
<reference evidence="12" key="1">
    <citation type="journal article" date="2022" name="Front. Genet.">
        <title>Chromosome-Scale Assembly of the Dendrobium nobile Genome Provides Insights Into the Molecular Mechanism of the Biosynthesis of the Medicinal Active Ingredient of Dendrobium.</title>
        <authorList>
            <person name="Xu Q."/>
            <person name="Niu S.-C."/>
            <person name="Li K.-L."/>
            <person name="Zheng P.-J."/>
            <person name="Zhang X.-J."/>
            <person name="Jia Y."/>
            <person name="Liu Y."/>
            <person name="Niu Y.-X."/>
            <person name="Yu L.-H."/>
            <person name="Chen D.-F."/>
            <person name="Zhang G.-Q."/>
        </authorList>
    </citation>
    <scope>NUCLEOTIDE SEQUENCE</scope>
    <source>
        <tissue evidence="12">Leaf</tissue>
    </source>
</reference>
<dbReference type="OrthoDB" id="66620at2759"/>
<feature type="compositionally biased region" description="Polar residues" evidence="9">
    <location>
        <begin position="1"/>
        <end position="15"/>
    </location>
</feature>
<proteinExistence type="inferred from homology"/>
<dbReference type="InterPro" id="IPR027417">
    <property type="entry name" value="P-loop_NTPase"/>
</dbReference>
<sequence length="1044" mass="117958">MASNLTSSPRSVSTDNWKDPFRRPSERWTRLNCQQAEQESSIQPEREDVPVYLTWEDLWVTASDGKGSSTTILSGLTGFAQPAQVLAVMGPSGCGKTTFLDVLAGRLTSRMSKSGIVLVNGQTQTLAYGTSAYVTHEDVLMTTLTVKEAIYYSAELLLPDSMSKSQKRERADKVIIEMGLKDAMDTRIGGRTTKGISSGQKKRVSICIETLTRPKLLFLDEPTSGLDSAASYHVMSRIVNQARQYDGTVITSIHQPSSEIFELFDNLCLLCAGKTIYFGPISSTTEFFTTHGFPCPQMRNPSDHFLRTINKDFDMVIGQSGSYVRTNNTSEAIDILINSYKSSNICQDMLRKVAQISSMEGKSVKKEEQARFITQCSVLTKRSFKNMYRDPGYYWLRLAFYAALGICLGTLFYDVGFDYESIQARGALLTFIAVYFTFLAIGGFPSFVEDLKIFYREQLNGHYSVVAFTISNSLSSMPFLLLITLIPAIISYFMADLQRDADHFIFFYLIIYSSMLLIESLMMIVAAIVPDFLMGIITGAGIQGWMILACGFFRLPNDLPKPMWVYPTYYISIHRYANQGLFKNEFIGLTFPSSDSQNGGNSTIQGIEIVRDYWQMQVGYSKWVDLCVLFGMALLYRFLFWATIRIGEELKARDRVVFKPKQIMELSLSNLAENNDGVDLIEEKHNDKPRAISKSQKKNTTSNCCKKKGHWKSDSPKLKNKEHFEKGDKRKFEKYSPASVAPEDDGSILLVSEDEKRSTSEWILDLSCSFHMTPIRDWFSIFYYSELGVILMVNDDSDNISGIGIVKIRMFDGFIRILITIVRYIPKLNRRLISLSILDDKGFRYTSEGGSLKIYGDHLVFPPKVLLNTCLPLLIITLERFWEREGGLGLEFRVRSVIDPDMTDGQSSSQAAPVGSTAPVAGADTLSQFATLVAQMMSETQSRASIVRSDDLDRHLQLLLRLKPPRFEGAVEPRAAEEWLRRLEKTFDGMQCPADRKVPLAVFLLDGEAEHWWEGQQEARFQGRLNSLITWEEFTKVDHLGRVH</sequence>
<keyword evidence="8 10" id="KW-0472">Membrane</keyword>
<evidence type="ECO:0000256" key="4">
    <source>
        <dbReference type="ARBA" id="ARBA00022692"/>
    </source>
</evidence>
<evidence type="ECO:0000256" key="7">
    <source>
        <dbReference type="ARBA" id="ARBA00022989"/>
    </source>
</evidence>
<dbReference type="PANTHER" id="PTHR48042:SF19">
    <property type="entry name" value="OS09G0472100 PROTEIN"/>
    <property type="match status" value="1"/>
</dbReference>
<evidence type="ECO:0000313" key="12">
    <source>
        <dbReference type="EMBL" id="KAI0494764.1"/>
    </source>
</evidence>
<dbReference type="InterPro" id="IPR003593">
    <property type="entry name" value="AAA+_ATPase"/>
</dbReference>
<feature type="region of interest" description="Disordered" evidence="9">
    <location>
        <begin position="686"/>
        <end position="719"/>
    </location>
</feature>
<dbReference type="SUPFAM" id="SSF52540">
    <property type="entry name" value="P-loop containing nucleoside triphosphate hydrolases"/>
    <property type="match status" value="1"/>
</dbReference>